<dbReference type="EMBL" id="NRRY01000001">
    <property type="protein sequence ID" value="MBK1616892.1"/>
    <property type="molecule type" value="Genomic_DNA"/>
</dbReference>
<gene>
    <name evidence="1" type="ORF">CKO42_00170</name>
</gene>
<name>A0A9X1B2U7_9GAMM</name>
<accession>A0A9X1B2U7</accession>
<evidence type="ECO:0000313" key="1">
    <source>
        <dbReference type="EMBL" id="MBK1616892.1"/>
    </source>
</evidence>
<sequence>MRGARRGIAWGEVALPTLRSEELAAITGTGDLSLVDLGPAHNRARDEVVRKGLDTNREHGIAVFNDGSTVSFGGEHRDRLAVPRFDAIEGSVTVHHNHSFGDSLSRADLFMLFERAELGRVDAHGHAGLWASAQRTGGALARMSAFAVIEDAVSRARRLIQHALERGQIDLSATRAGLYQIVAAQLLEQDDMIRYALNSNSVLTLARNIIKWGQ</sequence>
<keyword evidence="2" id="KW-1185">Reference proteome</keyword>
<evidence type="ECO:0000313" key="2">
    <source>
        <dbReference type="Proteomes" id="UP001138768"/>
    </source>
</evidence>
<dbReference type="Proteomes" id="UP001138768">
    <property type="component" value="Unassembled WGS sequence"/>
</dbReference>
<organism evidence="1 2">
    <name type="scientific">Lamprobacter modestohalophilus</name>
    <dbReference type="NCBI Taxonomy" id="1064514"/>
    <lineage>
        <taxon>Bacteria</taxon>
        <taxon>Pseudomonadati</taxon>
        <taxon>Pseudomonadota</taxon>
        <taxon>Gammaproteobacteria</taxon>
        <taxon>Chromatiales</taxon>
        <taxon>Chromatiaceae</taxon>
        <taxon>Lamprobacter</taxon>
    </lineage>
</organism>
<comment type="caution">
    <text evidence="1">The sequence shown here is derived from an EMBL/GenBank/DDBJ whole genome shotgun (WGS) entry which is preliminary data.</text>
</comment>
<dbReference type="AlphaFoldDB" id="A0A9X1B2U7"/>
<reference evidence="1 2" key="1">
    <citation type="journal article" date="2020" name="Microorganisms">
        <title>Osmotic Adaptation and Compatible Solute Biosynthesis of Phototrophic Bacteria as Revealed from Genome Analyses.</title>
        <authorList>
            <person name="Imhoff J.F."/>
            <person name="Rahn T."/>
            <person name="Kunzel S."/>
            <person name="Keller A."/>
            <person name="Neulinger S.C."/>
        </authorList>
    </citation>
    <scope>NUCLEOTIDE SEQUENCE [LARGE SCALE GENOMIC DNA]</scope>
    <source>
        <strain evidence="1 2">DSM 25653</strain>
    </source>
</reference>
<protein>
    <submittedName>
        <fullName evidence="1">Uncharacterized protein</fullName>
    </submittedName>
</protein>
<proteinExistence type="predicted"/>